<reference evidence="12" key="1">
    <citation type="submission" date="2024-07" db="EMBL/GenBank/DDBJ databases">
        <title>Complete genome sequence of Verrucomicrobiaceae bacterium NT6N.</title>
        <authorList>
            <person name="Huang C."/>
            <person name="Takami H."/>
            <person name="Hamasaki K."/>
        </authorList>
    </citation>
    <scope>NUCLEOTIDE SEQUENCE</scope>
    <source>
        <strain evidence="12">NT6N</strain>
    </source>
</reference>
<dbReference type="EMBL" id="AP026866">
    <property type="protein sequence ID" value="BDS08282.1"/>
    <property type="molecule type" value="Genomic_DNA"/>
</dbReference>
<evidence type="ECO:0000256" key="7">
    <source>
        <dbReference type="ARBA" id="ARBA00022842"/>
    </source>
</evidence>
<comment type="similarity">
    <text evidence="10">Belongs to the ApbE family.</text>
</comment>
<keyword evidence="3 10" id="KW-0285">Flavoprotein</keyword>
<dbReference type="Gene3D" id="3.10.520.10">
    <property type="entry name" value="ApbE-like domains"/>
    <property type="match status" value="1"/>
</dbReference>
<feature type="binding site" evidence="11">
    <location>
        <position position="175"/>
    </location>
    <ligand>
        <name>Mg(2+)</name>
        <dbReference type="ChEBI" id="CHEBI:18420"/>
    </ligand>
</feature>
<evidence type="ECO:0000256" key="4">
    <source>
        <dbReference type="ARBA" id="ARBA00022679"/>
    </source>
</evidence>
<dbReference type="GO" id="GO:0046872">
    <property type="term" value="F:metal ion binding"/>
    <property type="evidence" value="ECO:0007669"/>
    <property type="project" value="UniProtKB-UniRule"/>
</dbReference>
<evidence type="ECO:0000256" key="3">
    <source>
        <dbReference type="ARBA" id="ARBA00022630"/>
    </source>
</evidence>
<feature type="binding site" evidence="11">
    <location>
        <position position="291"/>
    </location>
    <ligand>
        <name>Mg(2+)</name>
        <dbReference type="ChEBI" id="CHEBI:18420"/>
    </ligand>
</feature>
<dbReference type="PIRSF" id="PIRSF006268">
    <property type="entry name" value="ApbE"/>
    <property type="match status" value="1"/>
</dbReference>
<evidence type="ECO:0000256" key="9">
    <source>
        <dbReference type="ARBA" id="ARBA00048540"/>
    </source>
</evidence>
<proteinExistence type="inferred from homology"/>
<keyword evidence="6 10" id="KW-0274">FAD</keyword>
<dbReference type="EC" id="2.7.1.180" evidence="1 10"/>
<evidence type="ECO:0000256" key="8">
    <source>
        <dbReference type="ARBA" id="ARBA00031306"/>
    </source>
</evidence>
<sequence length="342" mass="37508">MNASNDRSRRVIIPADIHPSALRGAGSGLTVCLLEGETMGTYWRCHFQQPTDIPERRVRECIERSFGLVVQQMSHWDEHSELSRFNASPENQAMRLSPEFFTVLEKSLTIAELTDGAYDPTVGKLVSLNGFGPTPSATQTQSDFSNAHRGWKQISLNPTDQTARHDGHCHLDLSSIAKGYAIDLASSRLLRLGIENHLLEIGGEFIGHGCKPDGQPWWTVLDPLGGQSNQQTEEIVIAMCGIALATSGIAENQIESEGRITHHLIDPSTGHCTSGNLLAVSVIASTCMEADAWATALFILGREKAKHLAEQQKIAASFTFIEDEILTESHTLAFSEMLDDDF</sequence>
<gene>
    <name evidence="12" type="ORF">NT6N_33220</name>
</gene>
<organism evidence="12">
    <name type="scientific">Oceaniferula spumae</name>
    <dbReference type="NCBI Taxonomy" id="2979115"/>
    <lineage>
        <taxon>Bacteria</taxon>
        <taxon>Pseudomonadati</taxon>
        <taxon>Verrucomicrobiota</taxon>
        <taxon>Verrucomicrobiia</taxon>
        <taxon>Verrucomicrobiales</taxon>
        <taxon>Verrucomicrobiaceae</taxon>
        <taxon>Oceaniferula</taxon>
    </lineage>
</organism>
<dbReference type="InterPro" id="IPR024932">
    <property type="entry name" value="ApbE"/>
</dbReference>
<dbReference type="PANTHER" id="PTHR30040">
    <property type="entry name" value="THIAMINE BIOSYNTHESIS LIPOPROTEIN APBE"/>
    <property type="match status" value="1"/>
</dbReference>
<evidence type="ECO:0000256" key="1">
    <source>
        <dbReference type="ARBA" id="ARBA00011955"/>
    </source>
</evidence>
<evidence type="ECO:0000256" key="10">
    <source>
        <dbReference type="PIRNR" id="PIRNR006268"/>
    </source>
</evidence>
<dbReference type="PANTHER" id="PTHR30040:SF2">
    <property type="entry name" value="FAD:PROTEIN FMN TRANSFERASE"/>
    <property type="match status" value="1"/>
</dbReference>
<evidence type="ECO:0000256" key="2">
    <source>
        <dbReference type="ARBA" id="ARBA00016337"/>
    </source>
</evidence>
<keyword evidence="4 10" id="KW-0808">Transferase</keyword>
<comment type="cofactor">
    <cofactor evidence="11">
        <name>Mg(2+)</name>
        <dbReference type="ChEBI" id="CHEBI:18420"/>
    </cofactor>
    <cofactor evidence="11">
        <name>Mn(2+)</name>
        <dbReference type="ChEBI" id="CHEBI:29035"/>
    </cofactor>
    <text evidence="11">Magnesium. Can also use manganese.</text>
</comment>
<accession>A0AAT9FQW0</accession>
<protein>
    <recommendedName>
        <fullName evidence="2 10">FAD:protein FMN transferase</fullName>
        <ecNumber evidence="1 10">2.7.1.180</ecNumber>
    </recommendedName>
    <alternativeName>
        <fullName evidence="8 10">Flavin transferase</fullName>
    </alternativeName>
</protein>
<dbReference type="InterPro" id="IPR003374">
    <property type="entry name" value="ApbE-like_sf"/>
</dbReference>
<keyword evidence="7 10" id="KW-0460">Magnesium</keyword>
<feature type="binding site" evidence="11">
    <location>
        <position position="295"/>
    </location>
    <ligand>
        <name>Mg(2+)</name>
        <dbReference type="ChEBI" id="CHEBI:18420"/>
    </ligand>
</feature>
<dbReference type="GO" id="GO:0016740">
    <property type="term" value="F:transferase activity"/>
    <property type="evidence" value="ECO:0007669"/>
    <property type="project" value="UniProtKB-UniRule"/>
</dbReference>
<dbReference type="KEGG" id="osu:NT6N_33220"/>
<evidence type="ECO:0000256" key="5">
    <source>
        <dbReference type="ARBA" id="ARBA00022723"/>
    </source>
</evidence>
<evidence type="ECO:0000313" key="12">
    <source>
        <dbReference type="EMBL" id="BDS08282.1"/>
    </source>
</evidence>
<dbReference type="SUPFAM" id="SSF143631">
    <property type="entry name" value="ApbE-like"/>
    <property type="match status" value="1"/>
</dbReference>
<name>A0AAT9FQW0_9BACT</name>
<dbReference type="AlphaFoldDB" id="A0AAT9FQW0"/>
<evidence type="ECO:0000256" key="6">
    <source>
        <dbReference type="ARBA" id="ARBA00022827"/>
    </source>
</evidence>
<evidence type="ECO:0000256" key="11">
    <source>
        <dbReference type="PIRSR" id="PIRSR006268-2"/>
    </source>
</evidence>
<keyword evidence="5 10" id="KW-0479">Metal-binding</keyword>
<comment type="catalytic activity">
    <reaction evidence="9 10">
        <text>L-threonyl-[protein] + FAD = FMN-L-threonyl-[protein] + AMP + H(+)</text>
        <dbReference type="Rhea" id="RHEA:36847"/>
        <dbReference type="Rhea" id="RHEA-COMP:11060"/>
        <dbReference type="Rhea" id="RHEA-COMP:11061"/>
        <dbReference type="ChEBI" id="CHEBI:15378"/>
        <dbReference type="ChEBI" id="CHEBI:30013"/>
        <dbReference type="ChEBI" id="CHEBI:57692"/>
        <dbReference type="ChEBI" id="CHEBI:74257"/>
        <dbReference type="ChEBI" id="CHEBI:456215"/>
        <dbReference type="EC" id="2.7.1.180"/>
    </reaction>
</comment>
<dbReference type="Pfam" id="PF02424">
    <property type="entry name" value="ApbE"/>
    <property type="match status" value="1"/>
</dbReference>